<evidence type="ECO:0000313" key="3">
    <source>
        <dbReference type="Proteomes" id="UP000886595"/>
    </source>
</evidence>
<dbReference type="EMBL" id="JAAMPC010000006">
    <property type="protein sequence ID" value="KAG2307848.1"/>
    <property type="molecule type" value="Genomic_DNA"/>
</dbReference>
<protein>
    <submittedName>
        <fullName evidence="2">Uncharacterized protein</fullName>
    </submittedName>
</protein>
<comment type="caution">
    <text evidence="2">The sequence shown here is derived from an EMBL/GenBank/DDBJ whole genome shotgun (WGS) entry which is preliminary data.</text>
</comment>
<organism evidence="2 3">
    <name type="scientific">Brassica carinata</name>
    <name type="common">Ethiopian mustard</name>
    <name type="synonym">Abyssinian cabbage</name>
    <dbReference type="NCBI Taxonomy" id="52824"/>
    <lineage>
        <taxon>Eukaryota</taxon>
        <taxon>Viridiplantae</taxon>
        <taxon>Streptophyta</taxon>
        <taxon>Embryophyta</taxon>
        <taxon>Tracheophyta</taxon>
        <taxon>Spermatophyta</taxon>
        <taxon>Magnoliopsida</taxon>
        <taxon>eudicotyledons</taxon>
        <taxon>Gunneridae</taxon>
        <taxon>Pentapetalae</taxon>
        <taxon>rosids</taxon>
        <taxon>malvids</taxon>
        <taxon>Brassicales</taxon>
        <taxon>Brassicaceae</taxon>
        <taxon>Brassiceae</taxon>
        <taxon>Brassica</taxon>
    </lineage>
</organism>
<name>A0A8X7VAR9_BRACI</name>
<dbReference type="AlphaFoldDB" id="A0A8X7VAR9"/>
<dbReference type="Proteomes" id="UP000886595">
    <property type="component" value="Unassembled WGS sequence"/>
</dbReference>
<keyword evidence="3" id="KW-1185">Reference proteome</keyword>
<feature type="compositionally biased region" description="Basic and acidic residues" evidence="1">
    <location>
        <begin position="9"/>
        <end position="28"/>
    </location>
</feature>
<accession>A0A8X7VAR9</accession>
<reference evidence="2 3" key="1">
    <citation type="submission" date="2020-02" db="EMBL/GenBank/DDBJ databases">
        <authorList>
            <person name="Ma Q."/>
            <person name="Huang Y."/>
            <person name="Song X."/>
            <person name="Pei D."/>
        </authorList>
    </citation>
    <scope>NUCLEOTIDE SEQUENCE [LARGE SCALE GENOMIC DNA]</scope>
    <source>
        <strain evidence="2">Sxm20200214</strain>
        <tissue evidence="2">Leaf</tissue>
    </source>
</reference>
<evidence type="ECO:0000256" key="1">
    <source>
        <dbReference type="SAM" id="MobiDB-lite"/>
    </source>
</evidence>
<feature type="region of interest" description="Disordered" evidence="1">
    <location>
        <begin position="1"/>
        <end position="28"/>
    </location>
</feature>
<evidence type="ECO:0000313" key="2">
    <source>
        <dbReference type="EMBL" id="KAG2307848.1"/>
    </source>
</evidence>
<sequence length="76" mass="8938">MKQFQKTPLTEREKSFGKECDASTTTEERLVVKRRRSKQNLRDKVGTVMDSINSAMSKRRNVTVRVTTVEKFRFKI</sequence>
<proteinExistence type="predicted"/>
<gene>
    <name evidence="2" type="ORF">Bca52824_027596</name>
</gene>